<feature type="compositionally biased region" description="Basic and acidic residues" evidence="1">
    <location>
        <begin position="731"/>
        <end position="746"/>
    </location>
</feature>
<dbReference type="PANTHER" id="PTHR18063">
    <property type="entry name" value="NF-E2 INDUCIBLE PROTEIN"/>
    <property type="match status" value="1"/>
</dbReference>
<feature type="compositionally biased region" description="Low complexity" evidence="1">
    <location>
        <begin position="320"/>
        <end position="333"/>
    </location>
</feature>
<organism evidence="3 4">
    <name type="scientific">Apiospora arundinis</name>
    <dbReference type="NCBI Taxonomy" id="335852"/>
    <lineage>
        <taxon>Eukaryota</taxon>
        <taxon>Fungi</taxon>
        <taxon>Dikarya</taxon>
        <taxon>Ascomycota</taxon>
        <taxon>Pezizomycotina</taxon>
        <taxon>Sordariomycetes</taxon>
        <taxon>Xylariomycetidae</taxon>
        <taxon>Amphisphaeriales</taxon>
        <taxon>Apiosporaceae</taxon>
        <taxon>Apiospora</taxon>
    </lineage>
</organism>
<feature type="compositionally biased region" description="Polar residues" evidence="1">
    <location>
        <begin position="46"/>
        <end position="56"/>
    </location>
</feature>
<proteinExistence type="predicted"/>
<feature type="domain" description="MINDY deubiquitinase" evidence="2">
    <location>
        <begin position="366"/>
        <end position="671"/>
    </location>
</feature>
<feature type="compositionally biased region" description="Low complexity" evidence="1">
    <location>
        <begin position="123"/>
        <end position="134"/>
    </location>
</feature>
<feature type="compositionally biased region" description="Low complexity" evidence="1">
    <location>
        <begin position="850"/>
        <end position="884"/>
    </location>
</feature>
<feature type="compositionally biased region" description="Basic and acidic residues" evidence="1">
    <location>
        <begin position="253"/>
        <end position="265"/>
    </location>
</feature>
<evidence type="ECO:0000259" key="2">
    <source>
        <dbReference type="Pfam" id="PF04424"/>
    </source>
</evidence>
<dbReference type="PANTHER" id="PTHR18063:SF6">
    <property type="entry name" value="UBIQUITIN CARBOXYL-TERMINAL HYDROLASE"/>
    <property type="match status" value="1"/>
</dbReference>
<feature type="compositionally biased region" description="Polar residues" evidence="1">
    <location>
        <begin position="780"/>
        <end position="797"/>
    </location>
</feature>
<feature type="compositionally biased region" description="Basic and acidic residues" evidence="1">
    <location>
        <begin position="278"/>
        <end position="289"/>
    </location>
</feature>
<dbReference type="Pfam" id="PF04424">
    <property type="entry name" value="MINDY_DUB"/>
    <property type="match status" value="1"/>
</dbReference>
<feature type="compositionally biased region" description="Polar residues" evidence="1">
    <location>
        <begin position="183"/>
        <end position="202"/>
    </location>
</feature>
<name>A0ABR2IIF6_9PEZI</name>
<protein>
    <recommendedName>
        <fullName evidence="2">MINDY deubiquitinase domain-containing protein</fullName>
    </recommendedName>
</protein>
<dbReference type="InterPro" id="IPR007518">
    <property type="entry name" value="MINDY"/>
</dbReference>
<feature type="compositionally biased region" description="Polar residues" evidence="1">
    <location>
        <begin position="292"/>
        <end position="301"/>
    </location>
</feature>
<keyword evidence="4" id="KW-1185">Reference proteome</keyword>
<feature type="compositionally biased region" description="Polar residues" evidence="1">
    <location>
        <begin position="12"/>
        <end position="25"/>
    </location>
</feature>
<feature type="region of interest" description="Disordered" evidence="1">
    <location>
        <begin position="672"/>
        <end position="714"/>
    </location>
</feature>
<dbReference type="Proteomes" id="UP001390339">
    <property type="component" value="Unassembled WGS sequence"/>
</dbReference>
<dbReference type="EMBL" id="JAPCWZ010000005">
    <property type="protein sequence ID" value="KAK8863358.1"/>
    <property type="molecule type" value="Genomic_DNA"/>
</dbReference>
<dbReference type="InterPro" id="IPR033979">
    <property type="entry name" value="MINDY_domain"/>
</dbReference>
<gene>
    <name evidence="3" type="ORF">PGQ11_009593</name>
</gene>
<feature type="region of interest" description="Disordered" evidence="1">
    <location>
        <begin position="1"/>
        <end position="365"/>
    </location>
</feature>
<accession>A0ABR2IIF6</accession>
<evidence type="ECO:0000256" key="1">
    <source>
        <dbReference type="SAM" id="MobiDB-lite"/>
    </source>
</evidence>
<evidence type="ECO:0000313" key="4">
    <source>
        <dbReference type="Proteomes" id="UP001390339"/>
    </source>
</evidence>
<reference evidence="3 4" key="1">
    <citation type="journal article" date="2024" name="IMA Fungus">
        <title>Apiospora arundinis, a panoply of carbohydrate-active enzymes and secondary metabolites.</title>
        <authorList>
            <person name="Sorensen T."/>
            <person name="Petersen C."/>
            <person name="Muurmann A.T."/>
            <person name="Christiansen J.V."/>
            <person name="Brundto M.L."/>
            <person name="Overgaard C.K."/>
            <person name="Boysen A.T."/>
            <person name="Wollenberg R.D."/>
            <person name="Larsen T.O."/>
            <person name="Sorensen J.L."/>
            <person name="Nielsen K.L."/>
            <person name="Sondergaard T.E."/>
        </authorList>
    </citation>
    <scope>NUCLEOTIDE SEQUENCE [LARGE SCALE GENOMIC DNA]</scope>
    <source>
        <strain evidence="3 4">AAU 773</strain>
    </source>
</reference>
<sequence>MVTRKDVPGDAANTNKPAPTINMQGVRQELWNDSDTDGDNSWGDARQTQGATQSAPRTVPDSLRPGPPAQNPFGHDAGNPWDEDDRQGNVPSHTESKGGLEHVPTVLRPGGRQETNPFKRKPLSSTNTGLSTTNAMPTDAPPVPPTNAFSQMQLNESDQNTNPWKPNAEESKTSLAPPAVNTIPDQDTGSNVWGSGVSSRQPSPNPRAHSPAIVSLPSEGESSAWDDDIVAKPSLGHMPQKSLEEQEISQDTHAWDDLAQLDKGKAPAVSTGLNQPRPGEDWNLIDHDPQPASLSRQSTWENFDEPEPENNQTKPETQKAPTPAVAPVADAAETPPPTLPPRTADDDIPPPQPPRTQSPSAPNKNETYQIKNINWHDVSAGQNPRKSPILVQNANGPCPLVALVNALTLTTPADLTNTVLVETLRSREQISLNFLLEAVFDELMSPRRTNSDVPLPDVSELYAFLKGLQTGMNVNPRYIPTPELIKTHKRTSLTHVHPSERGDYIPGTFEDTRDMKFYATFSIPLIHGWLPPKDDPVYDAFERQASSYEDVQSLLFREEELEDKLSAPSSAGLTELEQQMYQDIMTIKSFLTTSATQLTPYGLDVITKSVRPGTFSILFRNDHFSTLYRHPQTLQLLVLVTDAGYHSHDEVVWESLVDVNGEQAEFFSGDFRLVGGPQHQQSHQEAAGTSAGANRGRSSTSDADNAPVSPNIEQEDRDLALALQLQEEEDERHRTEQAARQRERQLSEQFIEQQGRGGSTARAGPRGRGGNNGTSIRGGSASQVNIPVRGSSNSVSSPARGRPAQQQPVRPLVPPANNRTHRPTDGLEDDAPPSYEQASKASPYVPPAGHPSHPGSSPGSSTRGRRNGNGVAGSSSRVSLAGSSNAGAGMGRSRPPPVAAQNPNNQHKDCAVM</sequence>
<comment type="caution">
    <text evidence="3">The sequence shown here is derived from an EMBL/GenBank/DDBJ whole genome shotgun (WGS) entry which is preliminary data.</text>
</comment>
<feature type="region of interest" description="Disordered" evidence="1">
    <location>
        <begin position="727"/>
        <end position="913"/>
    </location>
</feature>
<evidence type="ECO:0000313" key="3">
    <source>
        <dbReference type="EMBL" id="KAK8863358.1"/>
    </source>
</evidence>
<feature type="compositionally biased region" description="Polar residues" evidence="1">
    <location>
        <begin position="147"/>
        <end position="164"/>
    </location>
</feature>